<evidence type="ECO:0000313" key="8">
    <source>
        <dbReference type="Proteomes" id="UP000694422"/>
    </source>
</evidence>
<feature type="region of interest" description="Disordered" evidence="6">
    <location>
        <begin position="1"/>
        <end position="36"/>
    </location>
</feature>
<dbReference type="Pfam" id="PF02671">
    <property type="entry name" value="PAH"/>
    <property type="match status" value="2"/>
</dbReference>
<dbReference type="Gene3D" id="1.20.1160.11">
    <property type="entry name" value="Paired amphipathic helix"/>
    <property type="match status" value="2"/>
</dbReference>
<dbReference type="GO" id="GO:0003714">
    <property type="term" value="F:transcription corepressor activity"/>
    <property type="evidence" value="ECO:0007669"/>
    <property type="project" value="InterPro"/>
</dbReference>
<reference evidence="7" key="1">
    <citation type="submission" date="2025-08" db="UniProtKB">
        <authorList>
            <consortium name="Ensembl"/>
        </authorList>
    </citation>
    <scope>IDENTIFICATION</scope>
</reference>
<proteinExistence type="predicted"/>
<keyword evidence="3" id="KW-0832">Ubl conjugation</keyword>
<feature type="compositionally biased region" description="Basic and acidic residues" evidence="6">
    <location>
        <begin position="252"/>
        <end position="261"/>
    </location>
</feature>
<dbReference type="FunFam" id="1.20.1160.11:FF:000001">
    <property type="entry name" value="Paired amphipathic helix protein Sin3"/>
    <property type="match status" value="1"/>
</dbReference>
<dbReference type="GO" id="GO:0000122">
    <property type="term" value="P:negative regulation of transcription by RNA polymerase II"/>
    <property type="evidence" value="ECO:0007669"/>
    <property type="project" value="TreeGrafter"/>
</dbReference>
<comment type="subcellular location">
    <subcellularLocation>
        <location evidence="1 5">Nucleus</location>
    </subcellularLocation>
</comment>
<reference evidence="7" key="2">
    <citation type="submission" date="2025-09" db="UniProtKB">
        <authorList>
            <consortium name="Ensembl"/>
        </authorList>
    </citation>
    <scope>IDENTIFICATION</scope>
</reference>
<dbReference type="InterPro" id="IPR039774">
    <property type="entry name" value="Sin3-like"/>
</dbReference>
<accession>A0A8C9PJ41</accession>
<evidence type="ECO:0000256" key="5">
    <source>
        <dbReference type="PROSITE-ProRule" id="PRU00810"/>
    </source>
</evidence>
<evidence type="ECO:0000256" key="4">
    <source>
        <dbReference type="ARBA" id="ARBA00023242"/>
    </source>
</evidence>
<dbReference type="InterPro" id="IPR036600">
    <property type="entry name" value="PAH_sf"/>
</dbReference>
<keyword evidence="2" id="KW-0597">Phosphoprotein</keyword>
<evidence type="ECO:0000256" key="6">
    <source>
        <dbReference type="SAM" id="MobiDB-lite"/>
    </source>
</evidence>
<evidence type="ECO:0000256" key="2">
    <source>
        <dbReference type="ARBA" id="ARBA00022553"/>
    </source>
</evidence>
<keyword evidence="8" id="KW-1185">Reference proteome</keyword>
<organism evidence="7 8">
    <name type="scientific">Spermophilus dauricus</name>
    <name type="common">Daurian ground squirrel</name>
    <dbReference type="NCBI Taxonomy" id="99837"/>
    <lineage>
        <taxon>Eukaryota</taxon>
        <taxon>Metazoa</taxon>
        <taxon>Chordata</taxon>
        <taxon>Craniata</taxon>
        <taxon>Vertebrata</taxon>
        <taxon>Euteleostomi</taxon>
        <taxon>Mammalia</taxon>
        <taxon>Eutheria</taxon>
        <taxon>Euarchontoglires</taxon>
        <taxon>Glires</taxon>
        <taxon>Rodentia</taxon>
        <taxon>Sciuromorpha</taxon>
        <taxon>Sciuridae</taxon>
        <taxon>Xerinae</taxon>
        <taxon>Marmotini</taxon>
        <taxon>Spermophilus</taxon>
    </lineage>
</organism>
<sequence>VPRKGGGGGTAEGGGRNRLRRLISGSGPLEPSPSPQVEDALTYLDQVKIRFGSDPATYNGFLEIMKEFKSQSIDTPGVIRRVSQLFHEHPDLIVGFNAFLPLGYRIDIPKNGKLNIQSPLTSQENSHNHGDCAEDLKQQMPYKEDKPQVPLESDSVEFNNAISYVNKIKTRFLDHPEIYRSFLEILHTYQKEQLHTKGRPFRGMSEEEVFTEVANLFRGQEDLLSEFGQFLPEAKRSLFTGNGPCEMNNIQKSDHDKSLEHGKKRSRPSLLRPVSAPAKVTILPGSVGWVDHCTTGEQEWLRSSSCPAPHPLVVVI</sequence>
<evidence type="ECO:0000256" key="1">
    <source>
        <dbReference type="ARBA" id="ARBA00004123"/>
    </source>
</evidence>
<dbReference type="InterPro" id="IPR003822">
    <property type="entry name" value="PAH"/>
</dbReference>
<feature type="compositionally biased region" description="Gly residues" evidence="6">
    <location>
        <begin position="1"/>
        <end position="16"/>
    </location>
</feature>
<dbReference type="Proteomes" id="UP000694422">
    <property type="component" value="Unplaced"/>
</dbReference>
<dbReference type="PANTHER" id="PTHR12346">
    <property type="entry name" value="SIN3B-RELATED"/>
    <property type="match status" value="1"/>
</dbReference>
<dbReference type="Ensembl" id="ENSSDAT00000010340.1">
    <property type="protein sequence ID" value="ENSSDAP00000009104.1"/>
    <property type="gene ID" value="ENSSDAG00000008166.1"/>
</dbReference>
<evidence type="ECO:0000313" key="7">
    <source>
        <dbReference type="Ensembl" id="ENSSDAP00000009104.1"/>
    </source>
</evidence>
<dbReference type="PANTHER" id="PTHR12346:SF1">
    <property type="entry name" value="PAIRED AMPHIPATHIC HELIX PROTEIN SIN3B"/>
    <property type="match status" value="1"/>
</dbReference>
<name>A0A8C9PJ41_SPEDA</name>
<protein>
    <submittedName>
        <fullName evidence="7">SIN3 transcription regulator family member B</fullName>
    </submittedName>
</protein>
<keyword evidence="4 5" id="KW-0539">Nucleus</keyword>
<dbReference type="AlphaFoldDB" id="A0A8C9PJ41"/>
<evidence type="ECO:0000256" key="3">
    <source>
        <dbReference type="ARBA" id="ARBA00022843"/>
    </source>
</evidence>
<dbReference type="FunFam" id="1.20.1160.11:FF:000005">
    <property type="entry name" value="SIN3 transcription regulator family member B"/>
    <property type="match status" value="1"/>
</dbReference>
<dbReference type="SUPFAM" id="SSF47762">
    <property type="entry name" value="PAH2 domain"/>
    <property type="match status" value="2"/>
</dbReference>
<feature type="region of interest" description="Disordered" evidence="6">
    <location>
        <begin position="250"/>
        <end position="270"/>
    </location>
</feature>
<dbReference type="PROSITE" id="PS51477">
    <property type="entry name" value="PAH"/>
    <property type="match status" value="2"/>
</dbReference>
<dbReference type="GO" id="GO:0070822">
    <property type="term" value="C:Sin3-type complex"/>
    <property type="evidence" value="ECO:0007669"/>
    <property type="project" value="TreeGrafter"/>
</dbReference>